<keyword evidence="2 5" id="KW-0812">Transmembrane</keyword>
<evidence type="ECO:0000256" key="1">
    <source>
        <dbReference type="ARBA" id="ARBA00004141"/>
    </source>
</evidence>
<accession>A0A1H5FN57</accession>
<evidence type="ECO:0000313" key="8">
    <source>
        <dbReference type="Proteomes" id="UP000183407"/>
    </source>
</evidence>
<dbReference type="AlphaFoldDB" id="A0A1H5FN57"/>
<evidence type="ECO:0000256" key="5">
    <source>
        <dbReference type="SAM" id="Phobius"/>
    </source>
</evidence>
<sequence length="496" mass="50889">MTTNAPTHSSAVGDGAPRRLAGTLGPGAIVFMVVAAAAPLTVIAGTVPLGISAGNGAAYPASYIVCTVVLLFFAVGFTAMAKHLPGAGAFYTYITRGLGRHAGLGSAFLALLSYTAVQGAVYGYIGAAVNDFVTAHGGPELPWYVWALAVTAVVAILGYRHIDLSGKVLGVLLVCEVGIVLVIDAAVIVRGGGDEGFSTAAFHPGEFFSGAPGIALIFAIAGYIGFEATAVFRDEARDPARTIPRATYLALLVIGGFYALSSWAMVSAWGDEGAVAIATENPEGMITETATRYVGALAGDLVQIFLITSLFAALLSFHNVLSRYIFSLGNSAALPAGCGRSHAKHASPYIASVVQTVSALVLILASAVAGLDPVTEVFAWFAGVSSVGVVALMTLTSVAVLVYFRRTRVDRRLWNTVIAPLLGLAGLALLLVMTVANLPLLVGGSSTLAAVIGVLLVGTFAGGAAVAVLRPHAARHETAAPQHITNDTITDKEIAR</sequence>
<dbReference type="Proteomes" id="UP000183407">
    <property type="component" value="Unassembled WGS sequence"/>
</dbReference>
<dbReference type="PANTHER" id="PTHR42770:SF16">
    <property type="entry name" value="AMINO ACID PERMEASE"/>
    <property type="match status" value="1"/>
</dbReference>
<dbReference type="EMBL" id="FNTL01000004">
    <property type="protein sequence ID" value="SEE04892.1"/>
    <property type="molecule type" value="Genomic_DNA"/>
</dbReference>
<gene>
    <name evidence="7" type="ORF">SAMN04490220_6472</name>
</gene>
<evidence type="ECO:0000313" key="7">
    <source>
        <dbReference type="EMBL" id="SEE04892.1"/>
    </source>
</evidence>
<evidence type="ECO:0000256" key="3">
    <source>
        <dbReference type="ARBA" id="ARBA00022989"/>
    </source>
</evidence>
<proteinExistence type="predicted"/>
<comment type="subcellular location">
    <subcellularLocation>
        <location evidence="1">Membrane</location>
        <topology evidence="1">Multi-pass membrane protein</topology>
    </subcellularLocation>
</comment>
<feature type="transmembrane region" description="Helical" evidence="5">
    <location>
        <begin position="448"/>
        <end position="469"/>
    </location>
</feature>
<feature type="transmembrane region" description="Helical" evidence="5">
    <location>
        <begin position="57"/>
        <end position="81"/>
    </location>
</feature>
<evidence type="ECO:0000259" key="6">
    <source>
        <dbReference type="Pfam" id="PF00324"/>
    </source>
</evidence>
<feature type="transmembrane region" description="Helical" evidence="5">
    <location>
        <begin position="246"/>
        <end position="266"/>
    </location>
</feature>
<name>A0A1H5FN57_RHOJO</name>
<dbReference type="PANTHER" id="PTHR42770">
    <property type="entry name" value="AMINO ACID TRANSPORTER-RELATED"/>
    <property type="match status" value="1"/>
</dbReference>
<feature type="transmembrane region" description="Helical" evidence="5">
    <location>
        <begin position="349"/>
        <end position="371"/>
    </location>
</feature>
<evidence type="ECO:0000256" key="2">
    <source>
        <dbReference type="ARBA" id="ARBA00022692"/>
    </source>
</evidence>
<dbReference type="GO" id="GO:0055085">
    <property type="term" value="P:transmembrane transport"/>
    <property type="evidence" value="ECO:0007669"/>
    <property type="project" value="InterPro"/>
</dbReference>
<feature type="transmembrane region" description="Helical" evidence="5">
    <location>
        <begin position="28"/>
        <end position="51"/>
    </location>
</feature>
<reference evidence="8" key="1">
    <citation type="submission" date="2016-10" db="EMBL/GenBank/DDBJ databases">
        <authorList>
            <person name="Varghese N."/>
        </authorList>
    </citation>
    <scope>NUCLEOTIDE SEQUENCE [LARGE SCALE GENOMIC DNA]</scope>
    <source>
        <strain evidence="8">DSM 44719</strain>
    </source>
</reference>
<dbReference type="GO" id="GO:0016020">
    <property type="term" value="C:membrane"/>
    <property type="evidence" value="ECO:0007669"/>
    <property type="project" value="UniProtKB-SubCell"/>
</dbReference>
<feature type="transmembrane region" description="Helical" evidence="5">
    <location>
        <begin position="377"/>
        <end position="404"/>
    </location>
</feature>
<feature type="transmembrane region" description="Helical" evidence="5">
    <location>
        <begin position="416"/>
        <end position="436"/>
    </location>
</feature>
<dbReference type="OrthoDB" id="137613at2"/>
<feature type="transmembrane region" description="Helical" evidence="5">
    <location>
        <begin position="207"/>
        <end position="226"/>
    </location>
</feature>
<keyword evidence="4 5" id="KW-0472">Membrane</keyword>
<feature type="transmembrane region" description="Helical" evidence="5">
    <location>
        <begin position="301"/>
        <end position="321"/>
    </location>
</feature>
<keyword evidence="3 5" id="KW-1133">Transmembrane helix</keyword>
<dbReference type="Pfam" id="PF00324">
    <property type="entry name" value="AA_permease"/>
    <property type="match status" value="1"/>
</dbReference>
<dbReference type="RefSeq" id="WP_073364754.1">
    <property type="nucleotide sequence ID" value="NZ_FNTL01000004.1"/>
</dbReference>
<dbReference type="Gene3D" id="1.20.1740.10">
    <property type="entry name" value="Amino acid/polyamine transporter I"/>
    <property type="match status" value="1"/>
</dbReference>
<dbReference type="InterPro" id="IPR004841">
    <property type="entry name" value="AA-permease/SLC12A_dom"/>
</dbReference>
<feature type="transmembrane region" description="Helical" evidence="5">
    <location>
        <begin position="141"/>
        <end position="159"/>
    </location>
</feature>
<feature type="transmembrane region" description="Helical" evidence="5">
    <location>
        <begin position="168"/>
        <end position="187"/>
    </location>
</feature>
<feature type="transmembrane region" description="Helical" evidence="5">
    <location>
        <begin position="102"/>
        <end position="121"/>
    </location>
</feature>
<feature type="domain" description="Amino acid permease/ SLC12A" evidence="6">
    <location>
        <begin position="29"/>
        <end position="431"/>
    </location>
</feature>
<dbReference type="InterPro" id="IPR050367">
    <property type="entry name" value="APC_superfamily"/>
</dbReference>
<organism evidence="7 8">
    <name type="scientific">Rhodococcus jostii</name>
    <dbReference type="NCBI Taxonomy" id="132919"/>
    <lineage>
        <taxon>Bacteria</taxon>
        <taxon>Bacillati</taxon>
        <taxon>Actinomycetota</taxon>
        <taxon>Actinomycetes</taxon>
        <taxon>Mycobacteriales</taxon>
        <taxon>Nocardiaceae</taxon>
        <taxon>Rhodococcus</taxon>
    </lineage>
</organism>
<protein>
    <submittedName>
        <fullName evidence="7">Amino acid transporter</fullName>
    </submittedName>
</protein>
<dbReference type="PIRSF" id="PIRSF006060">
    <property type="entry name" value="AA_transporter"/>
    <property type="match status" value="1"/>
</dbReference>
<evidence type="ECO:0000256" key="4">
    <source>
        <dbReference type="ARBA" id="ARBA00023136"/>
    </source>
</evidence>